<proteinExistence type="predicted"/>
<gene>
    <name evidence="2" type="ORF">Tci_065203</name>
</gene>
<evidence type="ECO:0000313" key="2">
    <source>
        <dbReference type="EMBL" id="GEU93225.1"/>
    </source>
</evidence>
<dbReference type="AlphaFoldDB" id="A0A6L2P837"/>
<keyword evidence="1" id="KW-0472">Membrane</keyword>
<accession>A0A6L2P837</accession>
<evidence type="ECO:0000256" key="1">
    <source>
        <dbReference type="SAM" id="Phobius"/>
    </source>
</evidence>
<name>A0A6L2P837_TANCI</name>
<comment type="caution">
    <text evidence="2">The sequence shown here is derived from an EMBL/GenBank/DDBJ whole genome shotgun (WGS) entry which is preliminary data.</text>
</comment>
<feature type="transmembrane region" description="Helical" evidence="1">
    <location>
        <begin position="442"/>
        <end position="465"/>
    </location>
</feature>
<keyword evidence="1" id="KW-1133">Transmembrane helix</keyword>
<protein>
    <submittedName>
        <fullName evidence="2">Uncharacterized protein</fullName>
    </submittedName>
</protein>
<organism evidence="2">
    <name type="scientific">Tanacetum cinerariifolium</name>
    <name type="common">Dalmatian daisy</name>
    <name type="synonym">Chrysanthemum cinerariifolium</name>
    <dbReference type="NCBI Taxonomy" id="118510"/>
    <lineage>
        <taxon>Eukaryota</taxon>
        <taxon>Viridiplantae</taxon>
        <taxon>Streptophyta</taxon>
        <taxon>Embryophyta</taxon>
        <taxon>Tracheophyta</taxon>
        <taxon>Spermatophyta</taxon>
        <taxon>Magnoliopsida</taxon>
        <taxon>eudicotyledons</taxon>
        <taxon>Gunneridae</taxon>
        <taxon>Pentapetalae</taxon>
        <taxon>asterids</taxon>
        <taxon>campanulids</taxon>
        <taxon>Asterales</taxon>
        <taxon>Asteraceae</taxon>
        <taxon>Asteroideae</taxon>
        <taxon>Anthemideae</taxon>
        <taxon>Anthemidinae</taxon>
        <taxon>Tanacetum</taxon>
    </lineage>
</organism>
<keyword evidence="1" id="KW-0812">Transmembrane</keyword>
<sequence length="494" mass="56404">MIKNLERFDETRTKLALDTEASDSTCRLRIDTYDFECDDLSNAQAILMAIISNYGSNIILEVVHDHEFNKELVTPYEQPEREVVLFYKGLGVPTRQILDSKGVVPSMNAANAKKVVQEMADYSQKCHSGTSTRVGCELCKGPHYTRDCPLKEEVKTLEEAYYIQFGAPYPQRGRYRAADSGFYQRDGASIKALEIQIGQISKVLKERGSGSLLSSTETNPRDHVKSSTTIDECEISSIHRIRPNRYGISNEQKDDRLSLTEINQANIPFLGRLKEYSYDKNEILKEFEKLQVYALGLRERMELDLEARLMGEALFLNRSRDPEFGDYIELNDLNEPLELRNHDNEDLGPTIDEGEIIDELNGKMVETSDDKMMNEKVDEYPSLCDYDRKIKNNCAYNLKVSCMIGYKNVDANFFPILPINFMSKNFYNSIMKDKIKYKGKNVVGAFINVPFLIGVFSVITDFAVVENMDNYRDEGMGDIIVGKPFCREVCVDAR</sequence>
<dbReference type="EMBL" id="BKCJ010010804">
    <property type="protein sequence ID" value="GEU93225.1"/>
    <property type="molecule type" value="Genomic_DNA"/>
</dbReference>
<reference evidence="2" key="1">
    <citation type="journal article" date="2019" name="Sci. Rep.">
        <title>Draft genome of Tanacetum cinerariifolium, the natural source of mosquito coil.</title>
        <authorList>
            <person name="Yamashiro T."/>
            <person name="Shiraishi A."/>
            <person name="Satake H."/>
            <person name="Nakayama K."/>
        </authorList>
    </citation>
    <scope>NUCLEOTIDE SEQUENCE</scope>
</reference>